<dbReference type="InParanoid" id="A0A409WTG1"/>
<accession>A0A409WTG1</accession>
<evidence type="ECO:0000313" key="3">
    <source>
        <dbReference type="Proteomes" id="UP000283269"/>
    </source>
</evidence>
<protein>
    <recommendedName>
        <fullName evidence="4">UDP-glycosyltransferases domain-containing protein</fullName>
    </recommendedName>
</protein>
<dbReference type="GO" id="GO:0008194">
    <property type="term" value="F:UDP-glycosyltransferase activity"/>
    <property type="evidence" value="ECO:0007669"/>
    <property type="project" value="InterPro"/>
</dbReference>
<gene>
    <name evidence="2" type="ORF">CVT25_013649</name>
</gene>
<dbReference type="Pfam" id="PF00201">
    <property type="entry name" value="UDPGT"/>
    <property type="match status" value="1"/>
</dbReference>
<dbReference type="AlphaFoldDB" id="A0A409WTG1"/>
<dbReference type="Proteomes" id="UP000283269">
    <property type="component" value="Unassembled WGS sequence"/>
</dbReference>
<dbReference type="OrthoDB" id="5835829at2759"/>
<proteinExistence type="predicted"/>
<keyword evidence="1" id="KW-0808">Transferase</keyword>
<comment type="caution">
    <text evidence="2">The sequence shown here is derived from an EMBL/GenBank/DDBJ whole genome shotgun (WGS) entry which is preliminary data.</text>
</comment>
<evidence type="ECO:0008006" key="4">
    <source>
        <dbReference type="Google" id="ProtNLM"/>
    </source>
</evidence>
<dbReference type="PANTHER" id="PTHR48045">
    <property type="entry name" value="UDP-GLYCOSYLTRANSFERASE 72B1"/>
    <property type="match status" value="1"/>
</dbReference>
<organism evidence="2 3">
    <name type="scientific">Psilocybe cyanescens</name>
    <dbReference type="NCBI Taxonomy" id="93625"/>
    <lineage>
        <taxon>Eukaryota</taxon>
        <taxon>Fungi</taxon>
        <taxon>Dikarya</taxon>
        <taxon>Basidiomycota</taxon>
        <taxon>Agaricomycotina</taxon>
        <taxon>Agaricomycetes</taxon>
        <taxon>Agaricomycetidae</taxon>
        <taxon>Agaricales</taxon>
        <taxon>Agaricineae</taxon>
        <taxon>Strophariaceae</taxon>
        <taxon>Psilocybe</taxon>
    </lineage>
</organism>
<dbReference type="EMBL" id="NHYD01003209">
    <property type="protein sequence ID" value="PPQ81813.1"/>
    <property type="molecule type" value="Genomic_DNA"/>
</dbReference>
<name>A0A409WTG1_PSICY</name>
<keyword evidence="3" id="KW-1185">Reference proteome</keyword>
<evidence type="ECO:0000256" key="1">
    <source>
        <dbReference type="ARBA" id="ARBA00022679"/>
    </source>
</evidence>
<dbReference type="STRING" id="93625.A0A409WTG1"/>
<sequence>MLAVIFSSLHFPLGVSELYKWPGLNEPLIYLSAGHVRSFCILGARLVKENRNAIITIIVAPNLLSKAQTEILAELGDESFEAAWRRIRCVKHIHSKWPQMLMAYILRVLSSFQSNSQSIFVLTPLAIETYSAVYKALSRAESVSCAVTGVKYDAISAPNVVILSYFAYRQMLATRAISGHKVPIVSWLTGHASAMIRAHGPEYMGGHGNLGAKIDAEAARRGVTPKEIGDTIYNRTDGTVIKIPGIPDMYDWEYFPQVLPFETAMSDFIKEGYGGLKECDAVFTTSTYAFEEQSLNAVKSWISKWNKEVYVIGPLLPSGYGKMVDNRGTGEIKEFMDKMLAERGRKSISFGTIFWPIVQAYIEEIIEALIEKDFPFLLAYASPFATVSDDQVQKINQSGLGLISKWFPQQFILGHPATGWFLTHCGQNGVIESLGCGIPMICWPFETDQPAAAAHLTHNLKVAFELIEVRTGEKGLKPIFRTGRKAKGTREAVGVEIREIIDSCRSEQGDMIRKNAEGIREKFSKTWEADGAGRREFLSFLTNYNVKLA</sequence>
<evidence type="ECO:0000313" key="2">
    <source>
        <dbReference type="EMBL" id="PPQ81813.1"/>
    </source>
</evidence>
<dbReference type="Gene3D" id="3.40.50.2000">
    <property type="entry name" value="Glycogen Phosphorylase B"/>
    <property type="match status" value="2"/>
</dbReference>
<dbReference type="SUPFAM" id="SSF53756">
    <property type="entry name" value="UDP-Glycosyltransferase/glycogen phosphorylase"/>
    <property type="match status" value="1"/>
</dbReference>
<dbReference type="InterPro" id="IPR002213">
    <property type="entry name" value="UDP_glucos_trans"/>
</dbReference>
<reference evidence="2 3" key="1">
    <citation type="journal article" date="2018" name="Evol. Lett.">
        <title>Horizontal gene cluster transfer increased hallucinogenic mushroom diversity.</title>
        <authorList>
            <person name="Reynolds H.T."/>
            <person name="Vijayakumar V."/>
            <person name="Gluck-Thaler E."/>
            <person name="Korotkin H.B."/>
            <person name="Matheny P.B."/>
            <person name="Slot J.C."/>
        </authorList>
    </citation>
    <scope>NUCLEOTIDE SEQUENCE [LARGE SCALE GENOMIC DNA]</scope>
    <source>
        <strain evidence="2 3">2631</strain>
    </source>
</reference>
<dbReference type="PANTHER" id="PTHR48045:SF34">
    <property type="entry name" value="ISOFLAVONE 7-O-GLUCOSYLTRANSFERASE 1-LIKE"/>
    <property type="match status" value="1"/>
</dbReference>